<evidence type="ECO:0000313" key="1">
    <source>
        <dbReference type="EMBL" id="KAG0428801.1"/>
    </source>
</evidence>
<protein>
    <submittedName>
        <fullName evidence="1">Uncharacterized protein</fullName>
    </submittedName>
</protein>
<dbReference type="EMBL" id="JABSTQ010009479">
    <property type="protein sequence ID" value="KAG0428801.1"/>
    <property type="molecule type" value="Genomic_DNA"/>
</dbReference>
<gene>
    <name evidence="1" type="ORF">HPB47_024233</name>
</gene>
<dbReference type="Proteomes" id="UP000805193">
    <property type="component" value="Unassembled WGS sequence"/>
</dbReference>
<comment type="caution">
    <text evidence="1">The sequence shown here is derived from an EMBL/GenBank/DDBJ whole genome shotgun (WGS) entry which is preliminary data.</text>
</comment>
<proteinExistence type="predicted"/>
<evidence type="ECO:0000313" key="2">
    <source>
        <dbReference type="Proteomes" id="UP000805193"/>
    </source>
</evidence>
<sequence length="231" mass="25028">MSTVSLRQFSGVHGPRQLATFQAAPRTRPDSGGTSDPSASCAIETDNRSGDCPLFVHGQLADQGPAVPVFLETSSEGPTSPTNQDPCAMDDDEKPAADSRKQWGKGMQFFLSCLSISIGLGNVWRFPTLAYQNGGGIGVAQLFSTFYVTVSYNYIMALCLFYVFASMQSQLPWTHCDPEWSDSNCFDSRAGLLDTFLQPKMNKSSIMLQRGLPLGAENSSGIFRDVVAESP</sequence>
<reference evidence="1 2" key="1">
    <citation type="journal article" date="2020" name="Cell">
        <title>Large-Scale Comparative Analyses of Tick Genomes Elucidate Their Genetic Diversity and Vector Capacities.</title>
        <authorList>
            <consortium name="Tick Genome and Microbiome Consortium (TIGMIC)"/>
            <person name="Jia N."/>
            <person name="Wang J."/>
            <person name="Shi W."/>
            <person name="Du L."/>
            <person name="Sun Y."/>
            <person name="Zhan W."/>
            <person name="Jiang J.F."/>
            <person name="Wang Q."/>
            <person name="Zhang B."/>
            <person name="Ji P."/>
            <person name="Bell-Sakyi L."/>
            <person name="Cui X.M."/>
            <person name="Yuan T.T."/>
            <person name="Jiang B.G."/>
            <person name="Yang W.F."/>
            <person name="Lam T.T."/>
            <person name="Chang Q.C."/>
            <person name="Ding S.J."/>
            <person name="Wang X.J."/>
            <person name="Zhu J.G."/>
            <person name="Ruan X.D."/>
            <person name="Zhao L."/>
            <person name="Wei J.T."/>
            <person name="Ye R.Z."/>
            <person name="Que T.C."/>
            <person name="Du C.H."/>
            <person name="Zhou Y.H."/>
            <person name="Cheng J.X."/>
            <person name="Dai P.F."/>
            <person name="Guo W.B."/>
            <person name="Han X.H."/>
            <person name="Huang E.J."/>
            <person name="Li L.F."/>
            <person name="Wei W."/>
            <person name="Gao Y.C."/>
            <person name="Liu J.Z."/>
            <person name="Shao H.Z."/>
            <person name="Wang X."/>
            <person name="Wang C.C."/>
            <person name="Yang T.C."/>
            <person name="Huo Q.B."/>
            <person name="Li W."/>
            <person name="Chen H.Y."/>
            <person name="Chen S.E."/>
            <person name="Zhou L.G."/>
            <person name="Ni X.B."/>
            <person name="Tian J.H."/>
            <person name="Sheng Y."/>
            <person name="Liu T."/>
            <person name="Pan Y.S."/>
            <person name="Xia L.Y."/>
            <person name="Li J."/>
            <person name="Zhao F."/>
            <person name="Cao W.C."/>
        </authorList>
    </citation>
    <scope>NUCLEOTIDE SEQUENCE [LARGE SCALE GENOMIC DNA]</scope>
    <source>
        <strain evidence="1">Iper-2018</strain>
    </source>
</reference>
<accession>A0AC60Q6T1</accession>
<name>A0AC60Q6T1_IXOPE</name>
<organism evidence="1 2">
    <name type="scientific">Ixodes persulcatus</name>
    <name type="common">Taiga tick</name>
    <dbReference type="NCBI Taxonomy" id="34615"/>
    <lineage>
        <taxon>Eukaryota</taxon>
        <taxon>Metazoa</taxon>
        <taxon>Ecdysozoa</taxon>
        <taxon>Arthropoda</taxon>
        <taxon>Chelicerata</taxon>
        <taxon>Arachnida</taxon>
        <taxon>Acari</taxon>
        <taxon>Parasitiformes</taxon>
        <taxon>Ixodida</taxon>
        <taxon>Ixodoidea</taxon>
        <taxon>Ixodidae</taxon>
        <taxon>Ixodinae</taxon>
        <taxon>Ixodes</taxon>
    </lineage>
</organism>
<keyword evidence="2" id="KW-1185">Reference proteome</keyword>